<comment type="caution">
    <text evidence="1">The sequence shown here is derived from an EMBL/GenBank/DDBJ whole genome shotgun (WGS) entry which is preliminary data.</text>
</comment>
<feature type="non-terminal residue" evidence="1">
    <location>
        <position position="1"/>
    </location>
</feature>
<evidence type="ECO:0000313" key="2">
    <source>
        <dbReference type="Proteomes" id="UP000824469"/>
    </source>
</evidence>
<keyword evidence="2" id="KW-1185">Reference proteome</keyword>
<gene>
    <name evidence="1" type="ORF">KI387_037966</name>
</gene>
<feature type="non-terminal residue" evidence="1">
    <location>
        <position position="60"/>
    </location>
</feature>
<sequence length="60" mass="6950">ESCENLQKAKDEAIDATKDIDEELAKTLWHVLNDKFNMLSAGDLFKYFKELIEKESSIEN</sequence>
<dbReference type="AlphaFoldDB" id="A0AA38L6X4"/>
<name>A0AA38L6X4_TAXCH</name>
<evidence type="ECO:0000313" key="1">
    <source>
        <dbReference type="EMBL" id="KAH9310055.1"/>
    </source>
</evidence>
<organism evidence="1 2">
    <name type="scientific">Taxus chinensis</name>
    <name type="common">Chinese yew</name>
    <name type="synonym">Taxus wallichiana var. chinensis</name>
    <dbReference type="NCBI Taxonomy" id="29808"/>
    <lineage>
        <taxon>Eukaryota</taxon>
        <taxon>Viridiplantae</taxon>
        <taxon>Streptophyta</taxon>
        <taxon>Embryophyta</taxon>
        <taxon>Tracheophyta</taxon>
        <taxon>Spermatophyta</taxon>
        <taxon>Pinopsida</taxon>
        <taxon>Pinidae</taxon>
        <taxon>Conifers II</taxon>
        <taxon>Cupressales</taxon>
        <taxon>Taxaceae</taxon>
        <taxon>Taxus</taxon>
    </lineage>
</organism>
<reference evidence="1 2" key="1">
    <citation type="journal article" date="2021" name="Nat. Plants">
        <title>The Taxus genome provides insights into paclitaxel biosynthesis.</title>
        <authorList>
            <person name="Xiong X."/>
            <person name="Gou J."/>
            <person name="Liao Q."/>
            <person name="Li Y."/>
            <person name="Zhou Q."/>
            <person name="Bi G."/>
            <person name="Li C."/>
            <person name="Du R."/>
            <person name="Wang X."/>
            <person name="Sun T."/>
            <person name="Guo L."/>
            <person name="Liang H."/>
            <person name="Lu P."/>
            <person name="Wu Y."/>
            <person name="Zhang Z."/>
            <person name="Ro D.K."/>
            <person name="Shang Y."/>
            <person name="Huang S."/>
            <person name="Yan J."/>
        </authorList>
    </citation>
    <scope>NUCLEOTIDE SEQUENCE [LARGE SCALE GENOMIC DNA]</scope>
    <source>
        <strain evidence="1">Ta-2019</strain>
    </source>
</reference>
<accession>A0AA38L6X4</accession>
<dbReference type="Proteomes" id="UP000824469">
    <property type="component" value="Unassembled WGS sequence"/>
</dbReference>
<proteinExistence type="predicted"/>
<protein>
    <submittedName>
        <fullName evidence="1">Uncharacterized protein</fullName>
    </submittedName>
</protein>
<dbReference type="EMBL" id="JAHRHJ020000007">
    <property type="protein sequence ID" value="KAH9310055.1"/>
    <property type="molecule type" value="Genomic_DNA"/>
</dbReference>